<sequence>MAEADEVNAFDEFLKPGIHARDIDALFPLLQSAHVIQALIALFRGGREEVMIRLAVLREIAARADATEWTPQQLQAQLSFIDGTKLETVLKRLRDHDLLLWDASHRWYQLSHTARMILSSLSNMLSFSADDDELGFLFSQVAAGGAVGQLNSETLTNLLARLSELESYFSMAVQSGSEFRLKAAQSRLVAAQKWMEKGTEVLKSLSENGFADDASWRIAQKIGDSQSRMMRMSSVFQNELAKIARQRVMLSEGGLSSSELAAWLAVQPVDKLVELGADLAQVPEPLFVLPDVMLDIAEAFLERDIADKKVSTMPSPVEVEQAQEVPFTYPPQLQSLNNMLSRITANVALADLVVGSDFSAASYRYSLLTFLGETNVDADLAALAGQPVRMQYEDTDHLQPIDQNEVASITAGSLQPLESPQDGI</sequence>
<protein>
    <submittedName>
        <fullName evidence="1">Uncharacterized protein</fullName>
    </submittedName>
</protein>
<name>A0A1G8ZMP2_9PROT</name>
<proteinExistence type="predicted"/>
<organism evidence="1 2">
    <name type="scientific">Methylophilus rhizosphaerae</name>
    <dbReference type="NCBI Taxonomy" id="492660"/>
    <lineage>
        <taxon>Bacteria</taxon>
        <taxon>Pseudomonadati</taxon>
        <taxon>Pseudomonadota</taxon>
        <taxon>Betaproteobacteria</taxon>
        <taxon>Nitrosomonadales</taxon>
        <taxon>Methylophilaceae</taxon>
        <taxon>Methylophilus</taxon>
    </lineage>
</organism>
<dbReference type="Proteomes" id="UP000198629">
    <property type="component" value="Unassembled WGS sequence"/>
</dbReference>
<dbReference type="RefSeq" id="WP_091469112.1">
    <property type="nucleotide sequence ID" value="NZ_FNFX01000001.1"/>
</dbReference>
<keyword evidence="2" id="KW-1185">Reference proteome</keyword>
<gene>
    <name evidence="1" type="ORF">SAMN05192566_0409</name>
</gene>
<dbReference type="STRING" id="492660.SAMN05192566_0409"/>
<dbReference type="OrthoDB" id="6015875at2"/>
<dbReference type="AlphaFoldDB" id="A0A1G8ZMP2"/>
<evidence type="ECO:0000313" key="1">
    <source>
        <dbReference type="EMBL" id="SDK16297.1"/>
    </source>
</evidence>
<reference evidence="2" key="1">
    <citation type="submission" date="2016-10" db="EMBL/GenBank/DDBJ databases">
        <authorList>
            <person name="Varghese N."/>
            <person name="Submissions S."/>
        </authorList>
    </citation>
    <scope>NUCLEOTIDE SEQUENCE [LARGE SCALE GENOMIC DNA]</scope>
    <source>
        <strain evidence="2">CBMB127</strain>
    </source>
</reference>
<accession>A0A1G8ZMP2</accession>
<evidence type="ECO:0000313" key="2">
    <source>
        <dbReference type="Proteomes" id="UP000198629"/>
    </source>
</evidence>
<dbReference type="EMBL" id="FNFX01000001">
    <property type="protein sequence ID" value="SDK16297.1"/>
    <property type="molecule type" value="Genomic_DNA"/>
</dbReference>